<evidence type="ECO:0000313" key="3">
    <source>
        <dbReference type="EMBL" id="NIJ01432.1"/>
    </source>
</evidence>
<dbReference type="RefSeq" id="WP_167265179.1">
    <property type="nucleotide sequence ID" value="NZ_BAAAVO010000013.1"/>
</dbReference>
<feature type="compositionally biased region" description="Low complexity" evidence="1">
    <location>
        <begin position="193"/>
        <end position="215"/>
    </location>
</feature>
<feature type="compositionally biased region" description="Low complexity" evidence="1">
    <location>
        <begin position="291"/>
        <end position="300"/>
    </location>
</feature>
<evidence type="ECO:0000256" key="1">
    <source>
        <dbReference type="SAM" id="MobiDB-lite"/>
    </source>
</evidence>
<sequence>MTHKDDHQEPTPVVDEVLLDAGLSGASDLRQALQSFEALGSLPAPEPGPELLAMINGPHDEVSKRRWRRKHRTAVIGVAVVAAMGLGVSGVAASGSGPNHNHSFIHQIFTMAVPHTPAAASALPVSGAPKASTSPAQRSGPASVPSAQALAAVGPASDTAAQAAAVPGQSATSQPTTPQPQPNPTQPQPPAAQAPAPAQTQDMLPSPAQGSAPAPQATPPQIPLRAPQQPAAPNSGKGGSGQAGSGQAGSGQADSGQARSRQPSQGNAKAPKAKPGNSAGPASSDAKKPAARIATIAPPAVNDGARQQGKDSGKVPQPDKRPRQGK</sequence>
<dbReference type="Proteomes" id="UP000802392">
    <property type="component" value="Unassembled WGS sequence"/>
</dbReference>
<feature type="compositionally biased region" description="Low complexity" evidence="1">
    <location>
        <begin position="160"/>
        <end position="176"/>
    </location>
</feature>
<feature type="compositionally biased region" description="Gly residues" evidence="1">
    <location>
        <begin position="236"/>
        <end position="249"/>
    </location>
</feature>
<keyword evidence="2" id="KW-1133">Transmembrane helix</keyword>
<gene>
    <name evidence="3" type="ORF">FHR86_001753</name>
</gene>
<evidence type="ECO:0000256" key="2">
    <source>
        <dbReference type="SAM" id="Phobius"/>
    </source>
</evidence>
<organism evidence="3 4">
    <name type="scientific">Paenarthrobacter ilicis</name>
    <dbReference type="NCBI Taxonomy" id="43665"/>
    <lineage>
        <taxon>Bacteria</taxon>
        <taxon>Bacillati</taxon>
        <taxon>Actinomycetota</taxon>
        <taxon>Actinomycetes</taxon>
        <taxon>Micrococcales</taxon>
        <taxon>Micrococcaceae</taxon>
        <taxon>Paenarthrobacter</taxon>
    </lineage>
</organism>
<reference evidence="3 4" key="1">
    <citation type="submission" date="2020-03" db="EMBL/GenBank/DDBJ databases">
        <title>Genomic Encyclopedia of Type Strains, Phase III (KMG-III): the genomes of soil and plant-associated and newly described type strains.</title>
        <authorList>
            <person name="Whitman W."/>
        </authorList>
    </citation>
    <scope>NUCLEOTIDE SEQUENCE [LARGE SCALE GENOMIC DNA]</scope>
    <source>
        <strain evidence="3 4">CECT 4207</strain>
    </source>
</reference>
<keyword evidence="2" id="KW-0472">Membrane</keyword>
<protein>
    <recommendedName>
        <fullName evidence="5">Anti-sigma-D factor RsdA sigma factor binding region domain-containing protein</fullName>
    </recommendedName>
</protein>
<accession>A0ABX0TFY4</accession>
<evidence type="ECO:0008006" key="5">
    <source>
        <dbReference type="Google" id="ProtNLM"/>
    </source>
</evidence>
<feature type="compositionally biased region" description="Pro residues" evidence="1">
    <location>
        <begin position="177"/>
        <end position="192"/>
    </location>
</feature>
<name>A0ABX0TFY4_9MICC</name>
<feature type="compositionally biased region" description="Basic and acidic residues" evidence="1">
    <location>
        <begin position="308"/>
        <end position="326"/>
    </location>
</feature>
<comment type="caution">
    <text evidence="3">The sequence shown here is derived from an EMBL/GenBank/DDBJ whole genome shotgun (WGS) entry which is preliminary data.</text>
</comment>
<keyword evidence="2" id="KW-0812">Transmembrane</keyword>
<dbReference type="EMBL" id="JAAOZD010000003">
    <property type="protein sequence ID" value="NIJ01432.1"/>
    <property type="molecule type" value="Genomic_DNA"/>
</dbReference>
<keyword evidence="4" id="KW-1185">Reference proteome</keyword>
<feature type="region of interest" description="Disordered" evidence="1">
    <location>
        <begin position="122"/>
        <end position="326"/>
    </location>
</feature>
<feature type="transmembrane region" description="Helical" evidence="2">
    <location>
        <begin position="74"/>
        <end position="93"/>
    </location>
</feature>
<evidence type="ECO:0000313" key="4">
    <source>
        <dbReference type="Proteomes" id="UP000802392"/>
    </source>
</evidence>
<proteinExistence type="predicted"/>